<dbReference type="AlphaFoldDB" id="A0A926EXY6"/>
<dbReference type="InterPro" id="IPR023093">
    <property type="entry name" value="ScpA-like_C"/>
</dbReference>
<comment type="subunit">
    <text evidence="3">Component of a cohesin-like complex composed of ScpA, ScpB and the Smc homodimer, in which ScpA and ScpB bind to the head domain of Smc. The presence of the three proteins is required for the association of the complex with DNA.</text>
</comment>
<evidence type="ECO:0000256" key="2">
    <source>
        <dbReference type="ARBA" id="ARBA00044777"/>
    </source>
</evidence>
<evidence type="ECO:0000313" key="4">
    <source>
        <dbReference type="EMBL" id="MBC8590555.1"/>
    </source>
</evidence>
<evidence type="ECO:0000313" key="5">
    <source>
        <dbReference type="Proteomes" id="UP000601522"/>
    </source>
</evidence>
<dbReference type="GO" id="GO:0007059">
    <property type="term" value="P:chromosome segregation"/>
    <property type="evidence" value="ECO:0007669"/>
    <property type="project" value="UniProtKB-UniRule"/>
</dbReference>
<protein>
    <recommendedName>
        <fullName evidence="2 3">Segregation and condensation protein A</fullName>
    </recommendedName>
</protein>
<evidence type="ECO:0000256" key="1">
    <source>
        <dbReference type="ARBA" id="ARBA00022829"/>
    </source>
</evidence>
<evidence type="ECO:0000256" key="3">
    <source>
        <dbReference type="HAMAP-Rule" id="MF_01805"/>
    </source>
</evidence>
<dbReference type="HAMAP" id="MF_01805">
    <property type="entry name" value="ScpA"/>
    <property type="match status" value="1"/>
</dbReference>
<keyword evidence="3" id="KW-0963">Cytoplasm</keyword>
<dbReference type="PANTHER" id="PTHR33969:SF2">
    <property type="entry name" value="SEGREGATION AND CONDENSATION PROTEIN A"/>
    <property type="match status" value="1"/>
</dbReference>
<gene>
    <name evidence="3" type="primary">scpA</name>
    <name evidence="4" type="ORF">H8689_05350</name>
</gene>
<dbReference type="Gene3D" id="6.10.250.2410">
    <property type="match status" value="1"/>
</dbReference>
<comment type="caution">
    <text evidence="4">The sequence shown here is derived from an EMBL/GenBank/DDBJ whole genome shotgun (WGS) entry which is preliminary data.</text>
</comment>
<keyword evidence="3" id="KW-0131">Cell cycle</keyword>
<dbReference type="GO" id="GO:0051301">
    <property type="term" value="P:cell division"/>
    <property type="evidence" value="ECO:0007669"/>
    <property type="project" value="UniProtKB-KW"/>
</dbReference>
<dbReference type="InterPro" id="IPR003768">
    <property type="entry name" value="ScpA"/>
</dbReference>
<proteinExistence type="inferred from homology"/>
<keyword evidence="3" id="KW-0132">Cell division</keyword>
<sequence length="246" mass="28764">MGYKIILDSFEGPLDLLLNLIEKAKINIYDIPINMITEQYLDYIYIMEDLDLELASDFLIMASTLLQIKSKMLLPKEVIVVDGENVEIDPREELVQKIIEYRKFKNAANELKPVGERELKAYYKLQEDLSIFEEKSLDIEDFDINLLIQCVNKLIEKRNTHEESSSIHEIQKEEHSVKDSIEHIIKAIKLNTTIKFSQLLNPYSTKNEIIAYFLALLELVKQRKINITQDENFSDIIIKKVNLEEN</sequence>
<dbReference type="GO" id="GO:0005737">
    <property type="term" value="C:cytoplasm"/>
    <property type="evidence" value="ECO:0007669"/>
    <property type="project" value="UniProtKB-SubCell"/>
</dbReference>
<comment type="similarity">
    <text evidence="3">Belongs to the ScpA family.</text>
</comment>
<name>A0A926EXY6_9FIRM</name>
<comment type="subcellular location">
    <subcellularLocation>
        <location evidence="3">Cytoplasm</location>
    </subcellularLocation>
    <text evidence="3">Associated with two foci at the outer edges of the nucleoid region in young cells, and at four foci within both cell halves in older cells.</text>
</comment>
<dbReference type="EMBL" id="JACRTK010000002">
    <property type="protein sequence ID" value="MBC8590555.1"/>
    <property type="molecule type" value="Genomic_DNA"/>
</dbReference>
<dbReference type="PANTHER" id="PTHR33969">
    <property type="entry name" value="SEGREGATION AND CONDENSATION PROTEIN A"/>
    <property type="match status" value="1"/>
</dbReference>
<comment type="function">
    <text evidence="3">Participates in chromosomal partition during cell division. May act via the formation of a condensin-like complex containing Smc and ScpB that pull DNA away from mid-cell into both cell halves.</text>
</comment>
<keyword evidence="5" id="KW-1185">Reference proteome</keyword>
<dbReference type="Proteomes" id="UP000601522">
    <property type="component" value="Unassembled WGS sequence"/>
</dbReference>
<dbReference type="Gene3D" id="1.10.10.580">
    <property type="entry name" value="Structural maintenance of chromosome 1. Chain E"/>
    <property type="match status" value="1"/>
</dbReference>
<accession>A0A926EXY6</accession>
<organism evidence="4 5">
    <name type="scientific">Wansuia hejianensis</name>
    <dbReference type="NCBI Taxonomy" id="2763667"/>
    <lineage>
        <taxon>Bacteria</taxon>
        <taxon>Bacillati</taxon>
        <taxon>Bacillota</taxon>
        <taxon>Clostridia</taxon>
        <taxon>Lachnospirales</taxon>
        <taxon>Lachnospiraceae</taxon>
        <taxon>Wansuia</taxon>
    </lineage>
</organism>
<reference evidence="4 5" key="1">
    <citation type="submission" date="2020-08" db="EMBL/GenBank/DDBJ databases">
        <title>Genome public.</title>
        <authorList>
            <person name="Liu C."/>
            <person name="Sun Q."/>
        </authorList>
    </citation>
    <scope>NUCLEOTIDE SEQUENCE [LARGE SCALE GENOMIC DNA]</scope>
    <source>
        <strain evidence="4 5">NSJ-26</strain>
    </source>
</reference>
<dbReference type="GO" id="GO:0006260">
    <property type="term" value="P:DNA replication"/>
    <property type="evidence" value="ECO:0007669"/>
    <property type="project" value="UniProtKB-UniRule"/>
</dbReference>
<dbReference type="RefSeq" id="WP_249323393.1">
    <property type="nucleotide sequence ID" value="NZ_JACRTK010000002.1"/>
</dbReference>
<keyword evidence="1 3" id="KW-0159">Chromosome partition</keyword>
<dbReference type="Pfam" id="PF02616">
    <property type="entry name" value="SMC_ScpA"/>
    <property type="match status" value="1"/>
</dbReference>